<protein>
    <recommendedName>
        <fullName evidence="3">DUF1918 domain-containing protein</fullName>
    </recommendedName>
</protein>
<dbReference type="Proteomes" id="UP001214441">
    <property type="component" value="Unassembled WGS sequence"/>
</dbReference>
<evidence type="ECO:0008006" key="3">
    <source>
        <dbReference type="Google" id="ProtNLM"/>
    </source>
</evidence>
<reference evidence="1 2" key="1">
    <citation type="submission" date="2023-05" db="EMBL/GenBank/DDBJ databases">
        <title>Streptantibioticus silvisoli sp. nov., acidotolerant actinomycetes 1 from pine litter.</title>
        <authorList>
            <person name="Swiecimska M."/>
            <person name="Golinska P."/>
            <person name="Sangal V."/>
            <person name="Wachnowicz B."/>
            <person name="Goodfellow M."/>
        </authorList>
    </citation>
    <scope>NUCLEOTIDE SEQUENCE [LARGE SCALE GENOMIC DNA]</scope>
    <source>
        <strain evidence="1 2">DSM 42109</strain>
    </source>
</reference>
<gene>
    <name evidence="1" type="ORF">NMN56_004430</name>
</gene>
<sequence length="80" mass="8720">MPYTPAAGHRIRVTERNADGRVTRILTGTVEDTTPTPRSTHTEYVVRLRSDTDGRPYPIGDDASAPLVVTGTSQVTEQLP</sequence>
<dbReference type="EMBL" id="JANCPR020000004">
    <property type="protein sequence ID" value="MDJ1131217.1"/>
    <property type="molecule type" value="Genomic_DNA"/>
</dbReference>
<accession>A0ABT6ZQS8</accession>
<evidence type="ECO:0000313" key="2">
    <source>
        <dbReference type="Proteomes" id="UP001214441"/>
    </source>
</evidence>
<proteinExistence type="predicted"/>
<dbReference type="RefSeq" id="WP_274039048.1">
    <property type="nucleotide sequence ID" value="NZ_JANCPR020000004.1"/>
</dbReference>
<comment type="caution">
    <text evidence="1">The sequence shown here is derived from an EMBL/GenBank/DDBJ whole genome shotgun (WGS) entry which is preliminary data.</text>
</comment>
<name>A0ABT6ZQS8_9ACTN</name>
<evidence type="ECO:0000313" key="1">
    <source>
        <dbReference type="EMBL" id="MDJ1131217.1"/>
    </source>
</evidence>
<keyword evidence="2" id="KW-1185">Reference proteome</keyword>
<organism evidence="1 2">
    <name type="scientific">Streptomyces iconiensis</name>
    <dbReference type="NCBI Taxonomy" id="1384038"/>
    <lineage>
        <taxon>Bacteria</taxon>
        <taxon>Bacillati</taxon>
        <taxon>Actinomycetota</taxon>
        <taxon>Actinomycetes</taxon>
        <taxon>Kitasatosporales</taxon>
        <taxon>Streptomycetaceae</taxon>
        <taxon>Streptomyces</taxon>
    </lineage>
</organism>